<reference evidence="1 2" key="1">
    <citation type="submission" date="2016-04" db="EMBL/GenBank/DDBJ databases">
        <title>Genome sequence of Clostridium magnum DSM 2767.</title>
        <authorList>
            <person name="Poehlein A."/>
            <person name="Uhlig R."/>
            <person name="Fischer R."/>
            <person name="Bahl H."/>
            <person name="Daniel R."/>
        </authorList>
    </citation>
    <scope>NUCLEOTIDE SEQUENCE [LARGE SCALE GENOMIC DNA]</scope>
    <source>
        <strain evidence="1 2">DSM 2767</strain>
    </source>
</reference>
<organism evidence="1 2">
    <name type="scientific">Clostridium magnum DSM 2767</name>
    <dbReference type="NCBI Taxonomy" id="1121326"/>
    <lineage>
        <taxon>Bacteria</taxon>
        <taxon>Bacillati</taxon>
        <taxon>Bacillota</taxon>
        <taxon>Clostridia</taxon>
        <taxon>Eubacteriales</taxon>
        <taxon>Clostridiaceae</taxon>
        <taxon>Clostridium</taxon>
    </lineage>
</organism>
<dbReference type="AlphaFoldDB" id="A0A161YNR5"/>
<dbReference type="RefSeq" id="WP_066621773.1">
    <property type="nucleotide sequence ID" value="NZ_FQXL01000004.1"/>
</dbReference>
<gene>
    <name evidence="1" type="ORF">CLMAG_21710</name>
</gene>
<accession>A0A161YNR5</accession>
<protein>
    <submittedName>
        <fullName evidence="1">Uncharacterized protein</fullName>
    </submittedName>
</protein>
<sequence length="232" mass="27779">MEEDKLKMQWKCLVYDIEFKLDRKVNYDDKYCKSLISHCSINKLLKDCNEELLKHDSDYWVDLIYEERKFIFWFLEAYKILKDFYSIPEDIIDNLRINYFSEIYKQSLSTIPLKDLVDEVLIKYFGITNICIYKIGIKDNDIVQTLSINYIKAKNPVEARLTAEKEFGFSEKVNNQWMFSGNPMYVFVEQILGVDLEYEKINEIYTDVETILMRKSHLKERLKSLMQEISAV</sequence>
<keyword evidence="2" id="KW-1185">Reference proteome</keyword>
<evidence type="ECO:0000313" key="1">
    <source>
        <dbReference type="EMBL" id="KZL92362.1"/>
    </source>
</evidence>
<proteinExistence type="predicted"/>
<evidence type="ECO:0000313" key="2">
    <source>
        <dbReference type="Proteomes" id="UP000076603"/>
    </source>
</evidence>
<dbReference type="PATRIC" id="fig|1121326.3.peg.2163"/>
<dbReference type="EMBL" id="LWAE01000002">
    <property type="protein sequence ID" value="KZL92362.1"/>
    <property type="molecule type" value="Genomic_DNA"/>
</dbReference>
<dbReference type="Proteomes" id="UP000076603">
    <property type="component" value="Unassembled WGS sequence"/>
</dbReference>
<name>A0A161YNR5_9CLOT</name>
<comment type="caution">
    <text evidence="1">The sequence shown here is derived from an EMBL/GenBank/DDBJ whole genome shotgun (WGS) entry which is preliminary data.</text>
</comment>